<feature type="transmembrane region" description="Helical" evidence="9">
    <location>
        <begin position="135"/>
        <end position="154"/>
    </location>
</feature>
<dbReference type="Pfam" id="PF04290">
    <property type="entry name" value="DctQ"/>
    <property type="match status" value="1"/>
</dbReference>
<evidence type="ECO:0000256" key="4">
    <source>
        <dbReference type="ARBA" id="ARBA00022519"/>
    </source>
</evidence>
<dbReference type="Proteomes" id="UP001139971">
    <property type="component" value="Unassembled WGS sequence"/>
</dbReference>
<name>A0A9X3YIT1_9GAMM</name>
<proteinExistence type="inferred from homology"/>
<evidence type="ECO:0000256" key="3">
    <source>
        <dbReference type="ARBA" id="ARBA00022475"/>
    </source>
</evidence>
<keyword evidence="3" id="KW-1003">Cell membrane</keyword>
<evidence type="ECO:0000259" key="10">
    <source>
        <dbReference type="Pfam" id="PF04290"/>
    </source>
</evidence>
<comment type="subunit">
    <text evidence="9">The complex comprises the extracytoplasmic solute receptor protein and the two transmembrane proteins.</text>
</comment>
<keyword evidence="2 9" id="KW-0813">Transport</keyword>
<evidence type="ECO:0000256" key="7">
    <source>
        <dbReference type="ARBA" id="ARBA00023136"/>
    </source>
</evidence>
<dbReference type="RefSeq" id="WP_263544805.1">
    <property type="nucleotide sequence ID" value="NZ_JAOVZO020000015.1"/>
</dbReference>
<dbReference type="GO" id="GO:0005886">
    <property type="term" value="C:plasma membrane"/>
    <property type="evidence" value="ECO:0007669"/>
    <property type="project" value="UniProtKB-SubCell"/>
</dbReference>
<evidence type="ECO:0000313" key="12">
    <source>
        <dbReference type="Proteomes" id="UP001139971"/>
    </source>
</evidence>
<comment type="subcellular location">
    <subcellularLocation>
        <location evidence="1 9">Cell inner membrane</location>
        <topology evidence="1 9">Multi-pass membrane protein</topology>
    </subcellularLocation>
</comment>
<gene>
    <name evidence="11" type="ORF">OD750_011235</name>
</gene>
<feature type="domain" description="Tripartite ATP-independent periplasmic transporters DctQ component" evidence="10">
    <location>
        <begin position="32"/>
        <end position="156"/>
    </location>
</feature>
<accession>A0A9X3YIT1</accession>
<dbReference type="InterPro" id="IPR007387">
    <property type="entry name" value="TRAP_DctQ"/>
</dbReference>
<dbReference type="EMBL" id="JAOVZO020000015">
    <property type="protein sequence ID" value="MDC8013119.1"/>
    <property type="molecule type" value="Genomic_DNA"/>
</dbReference>
<dbReference type="AlphaFoldDB" id="A0A9X3YIT1"/>
<dbReference type="PANTHER" id="PTHR35011:SF2">
    <property type="entry name" value="2,3-DIKETO-L-GULONATE TRAP TRANSPORTER SMALL PERMEASE PROTEIN YIAM"/>
    <property type="match status" value="1"/>
</dbReference>
<feature type="transmembrane region" description="Helical" evidence="9">
    <location>
        <begin position="94"/>
        <end position="115"/>
    </location>
</feature>
<dbReference type="InterPro" id="IPR055348">
    <property type="entry name" value="DctQ"/>
</dbReference>
<sequence>MSEPTPTTQRPFFARLHRFEDWLLTLFVVALIVLAGLQIVLRNVFDGGFTWAEPVLRMLVLWSAMLGALIAARDDQHIGLDFINRFVDGVKLRVARVVALGFATVLCGAMAWYSWGLVELDREGGTEGVVGIPAWVLELVLPAGFALMAVRFAIRAFAPPKGDHLPEIGS</sequence>
<dbReference type="GO" id="GO:0015740">
    <property type="term" value="P:C4-dicarboxylate transport"/>
    <property type="evidence" value="ECO:0007669"/>
    <property type="project" value="TreeGrafter"/>
</dbReference>
<keyword evidence="7 9" id="KW-0472">Membrane</keyword>
<evidence type="ECO:0000313" key="11">
    <source>
        <dbReference type="EMBL" id="MDC8013119.1"/>
    </source>
</evidence>
<comment type="caution">
    <text evidence="11">The sequence shown here is derived from an EMBL/GenBank/DDBJ whole genome shotgun (WGS) entry which is preliminary data.</text>
</comment>
<protein>
    <recommendedName>
        <fullName evidence="9">TRAP transporter small permease protein</fullName>
    </recommendedName>
</protein>
<keyword evidence="6 9" id="KW-1133">Transmembrane helix</keyword>
<organism evidence="11 12">
    <name type="scientific">Tahibacter soli</name>
    <dbReference type="NCBI Taxonomy" id="2983605"/>
    <lineage>
        <taxon>Bacteria</taxon>
        <taxon>Pseudomonadati</taxon>
        <taxon>Pseudomonadota</taxon>
        <taxon>Gammaproteobacteria</taxon>
        <taxon>Lysobacterales</taxon>
        <taxon>Rhodanobacteraceae</taxon>
        <taxon>Tahibacter</taxon>
    </lineage>
</organism>
<evidence type="ECO:0000256" key="5">
    <source>
        <dbReference type="ARBA" id="ARBA00022692"/>
    </source>
</evidence>
<feature type="transmembrane region" description="Helical" evidence="9">
    <location>
        <begin position="21"/>
        <end position="40"/>
    </location>
</feature>
<feature type="transmembrane region" description="Helical" evidence="9">
    <location>
        <begin position="55"/>
        <end position="73"/>
    </location>
</feature>
<comment type="function">
    <text evidence="9">Part of the tripartite ATP-independent periplasmic (TRAP) transport system.</text>
</comment>
<keyword evidence="5 9" id="KW-0812">Transmembrane</keyword>
<comment type="similarity">
    <text evidence="8 9">Belongs to the TRAP transporter small permease family.</text>
</comment>
<keyword evidence="4 9" id="KW-0997">Cell inner membrane</keyword>
<evidence type="ECO:0000256" key="6">
    <source>
        <dbReference type="ARBA" id="ARBA00022989"/>
    </source>
</evidence>
<dbReference type="GO" id="GO:0022857">
    <property type="term" value="F:transmembrane transporter activity"/>
    <property type="evidence" value="ECO:0007669"/>
    <property type="project" value="UniProtKB-UniRule"/>
</dbReference>
<keyword evidence="12" id="KW-1185">Reference proteome</keyword>
<reference evidence="11" key="1">
    <citation type="submission" date="2023-02" db="EMBL/GenBank/DDBJ databases">
        <title>Tahibacter soli sp. nov. isolated from soil.</title>
        <authorList>
            <person name="Baek J.H."/>
            <person name="Lee J.K."/>
            <person name="Choi D.G."/>
            <person name="Jeon C.O."/>
        </authorList>
    </citation>
    <scope>NUCLEOTIDE SEQUENCE</scope>
    <source>
        <strain evidence="11">BL</strain>
    </source>
</reference>
<evidence type="ECO:0000256" key="1">
    <source>
        <dbReference type="ARBA" id="ARBA00004429"/>
    </source>
</evidence>
<evidence type="ECO:0000256" key="9">
    <source>
        <dbReference type="RuleBase" id="RU369079"/>
    </source>
</evidence>
<evidence type="ECO:0000256" key="2">
    <source>
        <dbReference type="ARBA" id="ARBA00022448"/>
    </source>
</evidence>
<dbReference type="PANTHER" id="PTHR35011">
    <property type="entry name" value="2,3-DIKETO-L-GULONATE TRAP TRANSPORTER SMALL PERMEASE PROTEIN YIAM"/>
    <property type="match status" value="1"/>
</dbReference>
<evidence type="ECO:0000256" key="8">
    <source>
        <dbReference type="ARBA" id="ARBA00038436"/>
    </source>
</evidence>